<organism evidence="7 8">
    <name type="scientific">Pocillopora meandrina</name>
    <dbReference type="NCBI Taxonomy" id="46732"/>
    <lineage>
        <taxon>Eukaryota</taxon>
        <taxon>Metazoa</taxon>
        <taxon>Cnidaria</taxon>
        <taxon>Anthozoa</taxon>
        <taxon>Hexacorallia</taxon>
        <taxon>Scleractinia</taxon>
        <taxon>Astrocoeniina</taxon>
        <taxon>Pocilloporidae</taxon>
        <taxon>Pocillopora</taxon>
    </lineage>
</organism>
<comment type="caution">
    <text evidence="7">The sequence shown here is derived from an EMBL/GenBank/DDBJ whole genome shotgun (WGS) entry which is preliminary data.</text>
</comment>
<dbReference type="Pfam" id="PF07645">
    <property type="entry name" value="EGF_CA"/>
    <property type="match status" value="1"/>
</dbReference>
<dbReference type="SMART" id="SM00179">
    <property type="entry name" value="EGF_CA"/>
    <property type="match status" value="1"/>
</dbReference>
<keyword evidence="4" id="KW-1015">Disulfide bond</keyword>
<dbReference type="SUPFAM" id="SSF57196">
    <property type="entry name" value="EGF/Laminin"/>
    <property type="match status" value="1"/>
</dbReference>
<dbReference type="Proteomes" id="UP001159428">
    <property type="component" value="Unassembled WGS sequence"/>
</dbReference>
<comment type="caution">
    <text evidence="5">Lacks conserved residue(s) required for the propagation of feature annotation.</text>
</comment>
<dbReference type="InterPro" id="IPR001881">
    <property type="entry name" value="EGF-like_Ca-bd_dom"/>
</dbReference>
<dbReference type="CDD" id="cd00054">
    <property type="entry name" value="EGF_CA"/>
    <property type="match status" value="1"/>
</dbReference>
<feature type="domain" description="EGF-like" evidence="6">
    <location>
        <begin position="22"/>
        <end position="57"/>
    </location>
</feature>
<evidence type="ECO:0000256" key="3">
    <source>
        <dbReference type="ARBA" id="ARBA00022737"/>
    </source>
</evidence>
<keyword evidence="3" id="KW-0677">Repeat</keyword>
<evidence type="ECO:0000256" key="4">
    <source>
        <dbReference type="ARBA" id="ARBA00023157"/>
    </source>
</evidence>
<dbReference type="PROSITE" id="PS00010">
    <property type="entry name" value="ASX_HYDROXYL"/>
    <property type="match status" value="1"/>
</dbReference>
<evidence type="ECO:0000313" key="7">
    <source>
        <dbReference type="EMBL" id="CAH3135082.1"/>
    </source>
</evidence>
<proteinExistence type="predicted"/>
<sequence>MRKGTGSDIITTNTDRVVHISHIDECANSSIFCGVDATCVNTNGSYECTCKEGYNGTGHISIRAGKAATFKARIPTASTPAALILVSTRSIKTLKKDLG</sequence>
<evidence type="ECO:0000259" key="6">
    <source>
        <dbReference type="PROSITE" id="PS50026"/>
    </source>
</evidence>
<dbReference type="EMBL" id="CALNXJ010000029">
    <property type="protein sequence ID" value="CAH3135082.1"/>
    <property type="molecule type" value="Genomic_DNA"/>
</dbReference>
<dbReference type="FunFam" id="2.10.25.10:FF:000038">
    <property type="entry name" value="Fibrillin 2"/>
    <property type="match status" value="1"/>
</dbReference>
<keyword evidence="8" id="KW-1185">Reference proteome</keyword>
<dbReference type="InterPro" id="IPR052235">
    <property type="entry name" value="Nephronectin_domain"/>
</dbReference>
<evidence type="ECO:0000256" key="2">
    <source>
        <dbReference type="ARBA" id="ARBA00022729"/>
    </source>
</evidence>
<dbReference type="GO" id="GO:0005509">
    <property type="term" value="F:calcium ion binding"/>
    <property type="evidence" value="ECO:0007669"/>
    <property type="project" value="InterPro"/>
</dbReference>
<keyword evidence="2" id="KW-0732">Signal</keyword>
<dbReference type="PANTHER" id="PTHR24050:SF28">
    <property type="entry name" value="UROMODULIN-LIKE"/>
    <property type="match status" value="1"/>
</dbReference>
<evidence type="ECO:0000313" key="8">
    <source>
        <dbReference type="Proteomes" id="UP001159428"/>
    </source>
</evidence>
<gene>
    <name evidence="7" type="ORF">PMEA_00016016</name>
</gene>
<dbReference type="PROSITE" id="PS50026">
    <property type="entry name" value="EGF_3"/>
    <property type="match status" value="1"/>
</dbReference>
<reference evidence="7 8" key="1">
    <citation type="submission" date="2022-05" db="EMBL/GenBank/DDBJ databases">
        <authorList>
            <consortium name="Genoscope - CEA"/>
            <person name="William W."/>
        </authorList>
    </citation>
    <scope>NUCLEOTIDE SEQUENCE [LARGE SCALE GENOMIC DNA]</scope>
</reference>
<dbReference type="PANTHER" id="PTHR24050">
    <property type="entry name" value="PA14 DOMAIN-CONTAINING PROTEIN"/>
    <property type="match status" value="1"/>
</dbReference>
<dbReference type="InterPro" id="IPR000152">
    <property type="entry name" value="EGF-type_Asp/Asn_hydroxyl_site"/>
</dbReference>
<evidence type="ECO:0000256" key="5">
    <source>
        <dbReference type="PROSITE-ProRule" id="PRU00076"/>
    </source>
</evidence>
<keyword evidence="1 5" id="KW-0245">EGF-like domain</keyword>
<dbReference type="Gene3D" id="2.10.25.10">
    <property type="entry name" value="Laminin"/>
    <property type="match status" value="1"/>
</dbReference>
<name>A0AAU9X321_9CNID</name>
<dbReference type="InterPro" id="IPR049883">
    <property type="entry name" value="NOTCH1_EGF-like"/>
</dbReference>
<accession>A0AAU9X321</accession>
<evidence type="ECO:0000256" key="1">
    <source>
        <dbReference type="ARBA" id="ARBA00022536"/>
    </source>
</evidence>
<dbReference type="InterPro" id="IPR000742">
    <property type="entry name" value="EGF"/>
</dbReference>
<protein>
    <recommendedName>
        <fullName evidence="6">EGF-like domain-containing protein</fullName>
    </recommendedName>
</protein>
<dbReference type="AlphaFoldDB" id="A0AAU9X321"/>